<dbReference type="GO" id="GO:0016491">
    <property type="term" value="F:oxidoreductase activity"/>
    <property type="evidence" value="ECO:0007669"/>
    <property type="project" value="UniProtKB-KW"/>
</dbReference>
<sequence length="336" mass="37917">MANQNIKVVLGAMAIGKPGAELVKFDTIEDASKVLDIFQGHGHKEVDTARFYGAGSSEEYLANLEWQKRGLIMDTKLYPTQGKLPPGANLELYTHKPEDLRRGLLSSLAALKAEKVDMWYMHGPDRNTPFIDTLREVNNLHQEGYFARFGLSNYHCWEVAAICEICDRYGWIKPTVYQGMYNVFHRGVEYELFPCLRKYGMSFYAYNPLAGGMISDRYHRDDGAVGGGARFDPEKWSGKVARMRYWNDAYFDALDILRPVVKKHTLSEADVALRWLAHHSQLKGELGDAVVVGASSTKHLEENLAALEAGPLSTEVVEALDAGWQKTRAVSFQYWL</sequence>
<proteinExistence type="predicted"/>
<dbReference type="Proteomes" id="UP000481288">
    <property type="component" value="Unassembled WGS sequence"/>
</dbReference>
<dbReference type="InterPro" id="IPR050523">
    <property type="entry name" value="AKR_Detox_Biosynth"/>
</dbReference>
<dbReference type="InterPro" id="IPR036812">
    <property type="entry name" value="NAD(P)_OxRdtase_dom_sf"/>
</dbReference>
<dbReference type="CDD" id="cd19075">
    <property type="entry name" value="AKR_AKR7A1-5"/>
    <property type="match status" value="1"/>
</dbReference>
<evidence type="ECO:0000256" key="1">
    <source>
        <dbReference type="ARBA" id="ARBA00023002"/>
    </source>
</evidence>
<dbReference type="PANTHER" id="PTHR43364:SF4">
    <property type="entry name" value="NAD(P)-LINKED OXIDOREDUCTASE SUPERFAMILY PROTEIN"/>
    <property type="match status" value="1"/>
</dbReference>
<evidence type="ECO:0000259" key="2">
    <source>
        <dbReference type="Pfam" id="PF00248"/>
    </source>
</evidence>
<dbReference type="SUPFAM" id="SSF51430">
    <property type="entry name" value="NAD(P)-linked oxidoreductase"/>
    <property type="match status" value="1"/>
</dbReference>
<feature type="domain" description="NADP-dependent oxidoreductase" evidence="2">
    <location>
        <begin position="7"/>
        <end position="322"/>
    </location>
</feature>
<evidence type="ECO:0000313" key="4">
    <source>
        <dbReference type="Proteomes" id="UP000481288"/>
    </source>
</evidence>
<dbReference type="Pfam" id="PF00248">
    <property type="entry name" value="Aldo_ket_red"/>
    <property type="match status" value="1"/>
</dbReference>
<dbReference type="InterPro" id="IPR023210">
    <property type="entry name" value="NADP_OxRdtase_dom"/>
</dbReference>
<dbReference type="OrthoDB" id="48988at2759"/>
<protein>
    <submittedName>
        <fullName evidence="3">Aflatoxin B1 aldehyde reductase member 3</fullName>
    </submittedName>
</protein>
<evidence type="ECO:0000313" key="3">
    <source>
        <dbReference type="EMBL" id="TVY58219.1"/>
    </source>
</evidence>
<name>A0A7D8Z0Y2_9HELO</name>
<accession>A0A7D8Z0Y2</accession>
<dbReference type="PANTHER" id="PTHR43364">
    <property type="entry name" value="NADH-SPECIFIC METHYLGLYOXAL REDUCTASE-RELATED"/>
    <property type="match status" value="1"/>
</dbReference>
<organism evidence="3 4">
    <name type="scientific">Lachnellula cervina</name>
    <dbReference type="NCBI Taxonomy" id="1316786"/>
    <lineage>
        <taxon>Eukaryota</taxon>
        <taxon>Fungi</taxon>
        <taxon>Dikarya</taxon>
        <taxon>Ascomycota</taxon>
        <taxon>Pezizomycotina</taxon>
        <taxon>Leotiomycetes</taxon>
        <taxon>Helotiales</taxon>
        <taxon>Lachnaceae</taxon>
        <taxon>Lachnellula</taxon>
    </lineage>
</organism>
<comment type="caution">
    <text evidence="3">The sequence shown here is derived from an EMBL/GenBank/DDBJ whole genome shotgun (WGS) entry which is preliminary data.</text>
</comment>
<reference evidence="3 4" key="1">
    <citation type="submission" date="2018-05" db="EMBL/GenBank/DDBJ databases">
        <title>Whole genome sequencing for identification of molecular markers to develop diagnostic detection tools for the regulated plant pathogen Lachnellula willkommii.</title>
        <authorList>
            <person name="Giroux E."/>
            <person name="Bilodeau G."/>
        </authorList>
    </citation>
    <scope>NUCLEOTIDE SEQUENCE [LARGE SCALE GENOMIC DNA]</scope>
    <source>
        <strain evidence="3 4">CBS 625.97</strain>
    </source>
</reference>
<keyword evidence="4" id="KW-1185">Reference proteome</keyword>
<keyword evidence="1" id="KW-0560">Oxidoreductase</keyword>
<dbReference type="EMBL" id="QGMG01000052">
    <property type="protein sequence ID" value="TVY58219.1"/>
    <property type="molecule type" value="Genomic_DNA"/>
</dbReference>
<dbReference type="AlphaFoldDB" id="A0A7D8Z0Y2"/>
<dbReference type="Gene3D" id="3.20.20.100">
    <property type="entry name" value="NADP-dependent oxidoreductase domain"/>
    <property type="match status" value="1"/>
</dbReference>
<gene>
    <name evidence="3" type="primary">Akr7a3_0</name>
    <name evidence="3" type="ORF">LCER1_G002146</name>
</gene>